<dbReference type="PROSITE" id="PS50097">
    <property type="entry name" value="BTB"/>
    <property type="match status" value="1"/>
</dbReference>
<feature type="region of interest" description="Disordered" evidence="9">
    <location>
        <begin position="812"/>
        <end position="832"/>
    </location>
</feature>
<evidence type="ECO:0000256" key="1">
    <source>
        <dbReference type="ARBA" id="ARBA00004123"/>
    </source>
</evidence>
<dbReference type="GeneID" id="113202689"/>
<dbReference type="SUPFAM" id="SSF54695">
    <property type="entry name" value="POZ domain"/>
    <property type="match status" value="1"/>
</dbReference>
<keyword evidence="6" id="KW-0804">Transcription</keyword>
<dbReference type="AlphaFoldDB" id="A0A6J1S0U5"/>
<dbReference type="InterPro" id="IPR000210">
    <property type="entry name" value="BTB/POZ_dom"/>
</dbReference>
<gene>
    <name evidence="12" type="primary">LOC113202689</name>
</gene>
<feature type="region of interest" description="Disordered" evidence="9">
    <location>
        <begin position="844"/>
        <end position="927"/>
    </location>
</feature>
<proteinExistence type="predicted"/>
<dbReference type="GO" id="GO:0007464">
    <property type="term" value="P:R3/R4 cell fate commitment"/>
    <property type="evidence" value="ECO:0007669"/>
    <property type="project" value="UniProtKB-ARBA"/>
</dbReference>
<comment type="subcellular location">
    <subcellularLocation>
        <location evidence="1">Nucleus</location>
    </subcellularLocation>
</comment>
<evidence type="ECO:0000313" key="11">
    <source>
        <dbReference type="Proteomes" id="UP000504606"/>
    </source>
</evidence>
<keyword evidence="2" id="KW-0217">Developmental protein</keyword>
<keyword evidence="4" id="KW-0524">Neurogenesis</keyword>
<dbReference type="GO" id="GO:0007526">
    <property type="term" value="P:larval somatic muscle development"/>
    <property type="evidence" value="ECO:0007669"/>
    <property type="project" value="UniProtKB-ARBA"/>
</dbReference>
<feature type="compositionally biased region" description="Low complexity" evidence="9">
    <location>
        <begin position="295"/>
        <end position="305"/>
    </location>
</feature>
<dbReference type="GO" id="GO:0006357">
    <property type="term" value="P:regulation of transcription by RNA polymerase II"/>
    <property type="evidence" value="ECO:0007669"/>
    <property type="project" value="TreeGrafter"/>
</dbReference>
<evidence type="ECO:0000256" key="8">
    <source>
        <dbReference type="ARBA" id="ARBA00037382"/>
    </source>
</evidence>
<evidence type="ECO:0000256" key="9">
    <source>
        <dbReference type="SAM" id="MobiDB-lite"/>
    </source>
</evidence>
<reference evidence="12" key="1">
    <citation type="submission" date="2025-08" db="UniProtKB">
        <authorList>
            <consortium name="RefSeq"/>
        </authorList>
    </citation>
    <scope>IDENTIFICATION</scope>
    <source>
        <tissue evidence="12">Whole organism</tissue>
    </source>
</reference>
<evidence type="ECO:0000313" key="12">
    <source>
        <dbReference type="RefSeq" id="XP_026272830.1"/>
    </source>
</evidence>
<feature type="compositionally biased region" description="Basic and acidic residues" evidence="9">
    <location>
        <begin position="871"/>
        <end position="888"/>
    </location>
</feature>
<accession>A0A6J1S0U5</accession>
<keyword evidence="7" id="KW-0539">Nucleus</keyword>
<comment type="function">
    <text evidence="8">Putative transcription factor required for axon growth and guidance in the central and peripheral nervous systems. Repels CNS axons away from the midline by promoting the expression of the midline repellent sli and its receptor robo.</text>
</comment>
<evidence type="ECO:0000256" key="5">
    <source>
        <dbReference type="ARBA" id="ARBA00023015"/>
    </source>
</evidence>
<dbReference type="GO" id="GO:0045467">
    <property type="term" value="P:R7 cell development"/>
    <property type="evidence" value="ECO:0007669"/>
    <property type="project" value="UniProtKB-ARBA"/>
</dbReference>
<dbReference type="CDD" id="cd18315">
    <property type="entry name" value="BTB_POZ_BAB-like"/>
    <property type="match status" value="1"/>
</dbReference>
<dbReference type="GO" id="GO:0008406">
    <property type="term" value="P:gonad development"/>
    <property type="evidence" value="ECO:0007669"/>
    <property type="project" value="UniProtKB-ARBA"/>
</dbReference>
<dbReference type="GO" id="GO:0016199">
    <property type="term" value="P:axon midline choice point recognition"/>
    <property type="evidence" value="ECO:0007669"/>
    <property type="project" value="UniProtKB-ARBA"/>
</dbReference>
<dbReference type="GO" id="GO:0035167">
    <property type="term" value="P:larval lymph gland hemopoiesis"/>
    <property type="evidence" value="ECO:0007669"/>
    <property type="project" value="UniProtKB-ARBA"/>
</dbReference>
<feature type="region of interest" description="Disordered" evidence="9">
    <location>
        <begin position="294"/>
        <end position="313"/>
    </location>
</feature>
<dbReference type="GO" id="GO:0045476">
    <property type="term" value="P:nurse cell apoptotic process"/>
    <property type="evidence" value="ECO:0007669"/>
    <property type="project" value="UniProtKB-ARBA"/>
</dbReference>
<dbReference type="Gene3D" id="3.30.710.10">
    <property type="entry name" value="Potassium Channel Kv1.1, Chain A"/>
    <property type="match status" value="1"/>
</dbReference>
<dbReference type="Proteomes" id="UP000504606">
    <property type="component" value="Unplaced"/>
</dbReference>
<keyword evidence="11" id="KW-1185">Reference proteome</keyword>
<feature type="domain" description="BTB" evidence="10">
    <location>
        <begin position="31"/>
        <end position="96"/>
    </location>
</feature>
<feature type="compositionally biased region" description="Acidic residues" evidence="9">
    <location>
        <begin position="812"/>
        <end position="823"/>
    </location>
</feature>
<dbReference type="PANTHER" id="PTHR23110">
    <property type="entry name" value="BTB DOMAIN TRANSCRIPTION FACTOR"/>
    <property type="match status" value="1"/>
</dbReference>
<dbReference type="SMART" id="SM00225">
    <property type="entry name" value="BTB"/>
    <property type="match status" value="1"/>
</dbReference>
<dbReference type="InterPro" id="IPR011333">
    <property type="entry name" value="SKP1/BTB/POZ_sf"/>
</dbReference>
<evidence type="ECO:0000259" key="10">
    <source>
        <dbReference type="PROSITE" id="PS50097"/>
    </source>
</evidence>
<evidence type="ECO:0000256" key="4">
    <source>
        <dbReference type="ARBA" id="ARBA00022902"/>
    </source>
</evidence>
<dbReference type="GO" id="GO:0005634">
    <property type="term" value="C:nucleus"/>
    <property type="evidence" value="ECO:0007669"/>
    <property type="project" value="UniProtKB-SubCell"/>
</dbReference>
<organism evidence="11 12">
    <name type="scientific">Frankliniella occidentalis</name>
    <name type="common">Western flower thrips</name>
    <name type="synonym">Euthrips occidentalis</name>
    <dbReference type="NCBI Taxonomy" id="133901"/>
    <lineage>
        <taxon>Eukaryota</taxon>
        <taxon>Metazoa</taxon>
        <taxon>Ecdysozoa</taxon>
        <taxon>Arthropoda</taxon>
        <taxon>Hexapoda</taxon>
        <taxon>Insecta</taxon>
        <taxon>Pterygota</taxon>
        <taxon>Neoptera</taxon>
        <taxon>Paraneoptera</taxon>
        <taxon>Thysanoptera</taxon>
        <taxon>Terebrantia</taxon>
        <taxon>Thripoidea</taxon>
        <taxon>Thripidae</taxon>
        <taxon>Frankliniella</taxon>
    </lineage>
</organism>
<dbReference type="InterPro" id="IPR051095">
    <property type="entry name" value="Dros_DevTransReg"/>
</dbReference>
<name>A0A6J1S0U5_FRAOC</name>
<evidence type="ECO:0000256" key="7">
    <source>
        <dbReference type="ARBA" id="ARBA00023242"/>
    </source>
</evidence>
<dbReference type="PANTHER" id="PTHR23110:SF111">
    <property type="entry name" value="LONGITUDINALS LACKING PROTEIN, ISOFORMS F_I_K_T"/>
    <property type="match status" value="1"/>
</dbReference>
<keyword evidence="5" id="KW-0805">Transcription regulation</keyword>
<evidence type="ECO:0000256" key="2">
    <source>
        <dbReference type="ARBA" id="ARBA00022473"/>
    </source>
</evidence>
<feature type="region of interest" description="Disordered" evidence="9">
    <location>
        <begin position="773"/>
        <end position="792"/>
    </location>
</feature>
<dbReference type="KEGG" id="foc:113202689"/>
<dbReference type="GO" id="GO:0048813">
    <property type="term" value="P:dendrite morphogenesis"/>
    <property type="evidence" value="ECO:0007669"/>
    <property type="project" value="UniProtKB-ARBA"/>
</dbReference>
<dbReference type="RefSeq" id="XP_026272830.1">
    <property type="nucleotide sequence ID" value="XM_026417045.2"/>
</dbReference>
<dbReference type="Pfam" id="PF00651">
    <property type="entry name" value="BTB"/>
    <property type="match status" value="1"/>
</dbReference>
<dbReference type="OrthoDB" id="6678352at2759"/>
<evidence type="ECO:0000256" key="6">
    <source>
        <dbReference type="ARBA" id="ARBA00023163"/>
    </source>
</evidence>
<protein>
    <submittedName>
        <fullName evidence="12">Longitudinals lacking protein, isoforms F/I/K/T isoform X1</fullName>
    </submittedName>
</protein>
<keyword evidence="3" id="KW-0221">Differentiation</keyword>
<evidence type="ECO:0000256" key="3">
    <source>
        <dbReference type="ARBA" id="ARBA00022782"/>
    </source>
</evidence>
<sequence>MGGTRFMVQWEEHPSHLATRLGQLLEHQTLVDVTLMCNTHTLRVHRAVLAACSPYFESILQRQLGAHPLIVLKDMQFSVLKSLIEFMYCGETSVTEDNLGALLQAAKFFQVKGLSSMTREALGLPASPAKPAPTPTPVPFNGDFAKKVPQVRTPASAKKIGMQTTLVSTAEVLNKQLIAGNTTTTTTASSALSQTRIADSTAVKVSTAQGVSTISTDTAQLLLNLSGAEGTLPQSVSTVDTPPVQVITRGVATTASTPSRPMLQMSSRNVRVSNLRGSNMMKIDAKSLAEKSKLADAAAGASPGDDAPRRRGRPLKKQINVMFQEKVISDAEVALQKEADASRLALEALKREMNTGDPGNAAAVEAELVEADETRSQEQIDDMVLKNEEELTEEMTGTHTLVASEDGSQQSEASTAEVVYQVTADGQVVATTAAGTDANSAGNVASYMEALKEAGLPTDLPILLDSGDGSYVTVNEEVLMNICNGGVIHYQVAEGNLVQGTDGQVVVQEGENENENENETETVQEFLQEDPEQPKETTKTSQASVIQMAAETKPVGKRNRVVTPSGGCGFTTARQIVKASMDKYRQEQAGVRKFVVKEMQAAELILEPGDEGVTLSQDEQHIVLEEGHDGIPEGHEQVEDEDQQQMVSTTTVEQTLVQTGAGQVQALLQTFSEDGESQQEMVYLVTENADEVIASGNFGDGNHSFVVTDGTTVEGGHTFSIADGNIVVQQGQEEAEMSVEQALEAMMGGSDTSNHDTPNSNQQSSVDADSMRLVLGDPDDKSNVLLGSSSGDKTEDTLAILTDNAKLEDTLLDDLNDDDDDDENPSKDIPLAVGLLPLRTALERIQATPEHQPRKTRSSSLTGEGNKGGKRKSDSESENLEKKARSEEPVDSDGITDRFDVEEENSSSYDVETSLGVITEDGLKNVP</sequence>